<feature type="non-terminal residue" evidence="1">
    <location>
        <position position="1"/>
    </location>
</feature>
<name>A0A6G1KY38_9PEZI</name>
<accession>A0A6G1KY38</accession>
<proteinExistence type="predicted"/>
<dbReference type="Proteomes" id="UP000799436">
    <property type="component" value="Unassembled WGS sequence"/>
</dbReference>
<feature type="non-terminal residue" evidence="1">
    <location>
        <position position="103"/>
    </location>
</feature>
<protein>
    <submittedName>
        <fullName evidence="1">Uncharacterized protein</fullName>
    </submittedName>
</protein>
<sequence length="103" mass="10559">ESMLQYIKDNPGDTASYVVQGIVFINPCLVSGPALRLLGFGFRGPTAETIATVLHSRLGAVPAGSWFAIADSAAMGGQGKMAVNGLVRVGTAAVGLAKWAIGR</sequence>
<keyword evidence="2" id="KW-1185">Reference proteome</keyword>
<organism evidence="1 2">
    <name type="scientific">Teratosphaeria nubilosa</name>
    <dbReference type="NCBI Taxonomy" id="161662"/>
    <lineage>
        <taxon>Eukaryota</taxon>
        <taxon>Fungi</taxon>
        <taxon>Dikarya</taxon>
        <taxon>Ascomycota</taxon>
        <taxon>Pezizomycotina</taxon>
        <taxon>Dothideomycetes</taxon>
        <taxon>Dothideomycetidae</taxon>
        <taxon>Mycosphaerellales</taxon>
        <taxon>Teratosphaeriaceae</taxon>
        <taxon>Teratosphaeria</taxon>
    </lineage>
</organism>
<evidence type="ECO:0000313" key="1">
    <source>
        <dbReference type="EMBL" id="KAF2765561.1"/>
    </source>
</evidence>
<dbReference type="EMBL" id="ML995888">
    <property type="protein sequence ID" value="KAF2765561.1"/>
    <property type="molecule type" value="Genomic_DNA"/>
</dbReference>
<evidence type="ECO:0000313" key="2">
    <source>
        <dbReference type="Proteomes" id="UP000799436"/>
    </source>
</evidence>
<dbReference type="AlphaFoldDB" id="A0A6G1KY38"/>
<dbReference type="Gene3D" id="6.10.110.10">
    <property type="match status" value="1"/>
</dbReference>
<dbReference type="OrthoDB" id="440424at2759"/>
<dbReference type="InterPro" id="IPR038213">
    <property type="entry name" value="IFI6/IFI27-like_sf"/>
</dbReference>
<reference evidence="1" key="1">
    <citation type="journal article" date="2020" name="Stud. Mycol.">
        <title>101 Dothideomycetes genomes: a test case for predicting lifestyles and emergence of pathogens.</title>
        <authorList>
            <person name="Haridas S."/>
            <person name="Albert R."/>
            <person name="Binder M."/>
            <person name="Bloem J."/>
            <person name="Labutti K."/>
            <person name="Salamov A."/>
            <person name="Andreopoulos B."/>
            <person name="Baker S."/>
            <person name="Barry K."/>
            <person name="Bills G."/>
            <person name="Bluhm B."/>
            <person name="Cannon C."/>
            <person name="Castanera R."/>
            <person name="Culley D."/>
            <person name="Daum C."/>
            <person name="Ezra D."/>
            <person name="Gonzalez J."/>
            <person name="Henrissat B."/>
            <person name="Kuo A."/>
            <person name="Liang C."/>
            <person name="Lipzen A."/>
            <person name="Lutzoni F."/>
            <person name="Magnuson J."/>
            <person name="Mondo S."/>
            <person name="Nolan M."/>
            <person name="Ohm R."/>
            <person name="Pangilinan J."/>
            <person name="Park H.-J."/>
            <person name="Ramirez L."/>
            <person name="Alfaro M."/>
            <person name="Sun H."/>
            <person name="Tritt A."/>
            <person name="Yoshinaga Y."/>
            <person name="Zwiers L.-H."/>
            <person name="Turgeon B."/>
            <person name="Goodwin S."/>
            <person name="Spatafora J."/>
            <person name="Crous P."/>
            <person name="Grigoriev I."/>
        </authorList>
    </citation>
    <scope>NUCLEOTIDE SEQUENCE</scope>
    <source>
        <strain evidence="1">CBS 116005</strain>
    </source>
</reference>
<gene>
    <name evidence="1" type="ORF">EJ03DRAFT_254888</name>
</gene>